<dbReference type="EMBL" id="RCML01000278">
    <property type="protein sequence ID" value="KAG2982475.1"/>
    <property type="molecule type" value="Genomic_DNA"/>
</dbReference>
<evidence type="ECO:0000313" key="4">
    <source>
        <dbReference type="EMBL" id="KAG2982475.1"/>
    </source>
</evidence>
<evidence type="ECO:0000313" key="2">
    <source>
        <dbReference type="EMBL" id="KAG2854127.1"/>
    </source>
</evidence>
<gene>
    <name evidence="6" type="ORF">PC110_g10422</name>
    <name evidence="2" type="ORF">PC113_g13577</name>
    <name evidence="3" type="ORF">PC115_g15405</name>
    <name evidence="4" type="ORF">PC118_g9949</name>
    <name evidence="5" type="ORF">PC129_g15230</name>
</gene>
<reference evidence="2" key="2">
    <citation type="submission" date="2018-10" db="EMBL/GenBank/DDBJ databases">
        <title>Effector identification in a new, highly contiguous assembly of the strawberry crown rot pathogen Phytophthora cactorum.</title>
        <authorList>
            <person name="Armitage A.D."/>
            <person name="Nellist C.F."/>
            <person name="Bates H."/>
            <person name="Vickerstaff R.J."/>
            <person name="Harrison R.J."/>
        </authorList>
    </citation>
    <scope>NUCLEOTIDE SEQUENCE</scope>
    <source>
        <strain evidence="2">15-7</strain>
        <strain evidence="3">4032</strain>
        <strain evidence="4">P415</strain>
        <strain evidence="5">P421</strain>
    </source>
</reference>
<dbReference type="VEuPathDB" id="FungiDB:PC110_g10422"/>
<evidence type="ECO:0000313" key="6">
    <source>
        <dbReference type="EMBL" id="RAW33250.1"/>
    </source>
</evidence>
<keyword evidence="7" id="KW-1185">Reference proteome</keyword>
<dbReference type="Proteomes" id="UP000697107">
    <property type="component" value="Unassembled WGS sequence"/>
</dbReference>
<evidence type="ECO:0000313" key="5">
    <source>
        <dbReference type="EMBL" id="KAG3213847.1"/>
    </source>
</evidence>
<feature type="compositionally biased region" description="Polar residues" evidence="1">
    <location>
        <begin position="60"/>
        <end position="71"/>
    </location>
</feature>
<evidence type="ECO:0000256" key="1">
    <source>
        <dbReference type="SAM" id="MobiDB-lite"/>
    </source>
</evidence>
<protein>
    <submittedName>
        <fullName evidence="6">Uncharacterized protein</fullName>
    </submittedName>
</protein>
<proteinExistence type="predicted"/>
<dbReference type="Proteomes" id="UP000760860">
    <property type="component" value="Unassembled WGS sequence"/>
</dbReference>
<dbReference type="Proteomes" id="UP000251314">
    <property type="component" value="Unassembled WGS sequence"/>
</dbReference>
<accession>A0A329S9F1</accession>
<dbReference type="EMBL" id="RCMG01000445">
    <property type="protein sequence ID" value="KAG2854127.1"/>
    <property type="molecule type" value="Genomic_DNA"/>
</dbReference>
<organism evidence="6 7">
    <name type="scientific">Phytophthora cactorum</name>
    <dbReference type="NCBI Taxonomy" id="29920"/>
    <lineage>
        <taxon>Eukaryota</taxon>
        <taxon>Sar</taxon>
        <taxon>Stramenopiles</taxon>
        <taxon>Oomycota</taxon>
        <taxon>Peronosporomycetes</taxon>
        <taxon>Peronosporales</taxon>
        <taxon>Peronosporaceae</taxon>
        <taxon>Phytophthora</taxon>
    </lineage>
</organism>
<sequence>MSVAVSVTSFISVFYKDGNRVAPTDLRLGNHFWEDPSMDSPRVKPLPTQPRALQTDPLPATNSPPTESHTAPQAADYGGTAEVEDTTPSDRSRFVDFMDALEETNAVQNSVGHSMTGPPLPDATRTDGAPRGTRRRDESTAGTADASMRILAALSEHPDLLQHYARQMSVAGQETKRPRYSSISDILSGDETPARPDRQHSYRPSTRQQDVHTLMCADDR</sequence>
<evidence type="ECO:0000313" key="3">
    <source>
        <dbReference type="EMBL" id="KAG2903170.1"/>
    </source>
</evidence>
<dbReference type="EMBL" id="MJFZ01000244">
    <property type="protein sequence ID" value="RAW33250.1"/>
    <property type="molecule type" value="Genomic_DNA"/>
</dbReference>
<dbReference type="Proteomes" id="UP000774804">
    <property type="component" value="Unassembled WGS sequence"/>
</dbReference>
<dbReference type="AlphaFoldDB" id="A0A329S9F1"/>
<reference evidence="6 7" key="1">
    <citation type="submission" date="2018-01" db="EMBL/GenBank/DDBJ databases">
        <title>Draft genome of the strawberry crown rot pathogen Phytophthora cactorum.</title>
        <authorList>
            <person name="Armitage A.D."/>
            <person name="Lysoe E."/>
            <person name="Nellist C.F."/>
            <person name="Harrison R.J."/>
            <person name="Brurberg M.B."/>
        </authorList>
    </citation>
    <scope>NUCLEOTIDE SEQUENCE [LARGE SCALE GENOMIC DNA]</scope>
    <source>
        <strain evidence="6 7">10300</strain>
    </source>
</reference>
<feature type="region of interest" description="Disordered" evidence="1">
    <location>
        <begin position="170"/>
        <end position="220"/>
    </location>
</feature>
<dbReference type="OrthoDB" id="126298at2759"/>
<dbReference type="Proteomes" id="UP000735874">
    <property type="component" value="Unassembled WGS sequence"/>
</dbReference>
<dbReference type="EMBL" id="RCMI01000626">
    <property type="protein sequence ID" value="KAG2903170.1"/>
    <property type="molecule type" value="Genomic_DNA"/>
</dbReference>
<evidence type="ECO:0000313" key="7">
    <source>
        <dbReference type="Proteomes" id="UP000251314"/>
    </source>
</evidence>
<feature type="region of interest" description="Disordered" evidence="1">
    <location>
        <begin position="108"/>
        <end position="144"/>
    </location>
</feature>
<name>A0A329S9F1_9STRA</name>
<comment type="caution">
    <text evidence="6">The sequence shown here is derived from an EMBL/GenBank/DDBJ whole genome shotgun (WGS) entry which is preliminary data.</text>
</comment>
<dbReference type="EMBL" id="RCMV01000693">
    <property type="protein sequence ID" value="KAG3213847.1"/>
    <property type="molecule type" value="Genomic_DNA"/>
</dbReference>
<feature type="region of interest" description="Disordered" evidence="1">
    <location>
        <begin position="33"/>
        <end position="88"/>
    </location>
</feature>